<reference evidence="4" key="2">
    <citation type="journal article" date="2017" name="Nat. Plants">
        <title>The Aegilops tauschii genome reveals multiple impacts of transposons.</title>
        <authorList>
            <person name="Zhao G."/>
            <person name="Zou C."/>
            <person name="Li K."/>
            <person name="Wang K."/>
            <person name="Li T."/>
            <person name="Gao L."/>
            <person name="Zhang X."/>
            <person name="Wang H."/>
            <person name="Yang Z."/>
            <person name="Liu X."/>
            <person name="Jiang W."/>
            <person name="Mao L."/>
            <person name="Kong X."/>
            <person name="Jiao Y."/>
            <person name="Jia J."/>
        </authorList>
    </citation>
    <scope>NUCLEOTIDE SEQUENCE [LARGE SCALE GENOMIC DNA]</scope>
    <source>
        <strain evidence="4">cv. AL8/78</strain>
    </source>
</reference>
<feature type="region of interest" description="Disordered" evidence="1">
    <location>
        <begin position="1"/>
        <end position="92"/>
    </location>
</feature>
<reference evidence="4" key="1">
    <citation type="journal article" date="2014" name="Science">
        <title>Ancient hybridizations among the ancestral genomes of bread wheat.</title>
        <authorList>
            <consortium name="International Wheat Genome Sequencing Consortium,"/>
            <person name="Marcussen T."/>
            <person name="Sandve S.R."/>
            <person name="Heier L."/>
            <person name="Spannagl M."/>
            <person name="Pfeifer M."/>
            <person name="Jakobsen K.S."/>
            <person name="Wulff B.B."/>
            <person name="Steuernagel B."/>
            <person name="Mayer K.F."/>
            <person name="Olsen O.A."/>
        </authorList>
    </citation>
    <scope>NUCLEOTIDE SEQUENCE [LARGE SCALE GENOMIC DNA]</scope>
    <source>
        <strain evidence="4">cv. AL8/78</strain>
    </source>
</reference>
<accession>A0A453K391</accession>
<dbReference type="Gramene" id="AET5Gv20275500.1">
    <property type="protein sequence ID" value="AET5Gv20275500.1"/>
    <property type="gene ID" value="AET5Gv20275500"/>
</dbReference>
<dbReference type="Proteomes" id="UP000015105">
    <property type="component" value="Chromosome 5D"/>
</dbReference>
<dbReference type="KEGG" id="ats:109783683"/>
<dbReference type="PANTHER" id="PTHR33349">
    <property type="entry name" value="EMB|CAB62594.1"/>
    <property type="match status" value="1"/>
</dbReference>
<dbReference type="AlphaFoldDB" id="A0A453K391"/>
<feature type="compositionally biased region" description="Pro residues" evidence="1">
    <location>
        <begin position="108"/>
        <end position="118"/>
    </location>
</feature>
<evidence type="ECO:0000313" key="4">
    <source>
        <dbReference type="Proteomes" id="UP000015105"/>
    </source>
</evidence>
<organism evidence="3 4">
    <name type="scientific">Aegilops tauschii subsp. strangulata</name>
    <name type="common">Goatgrass</name>
    <dbReference type="NCBI Taxonomy" id="200361"/>
    <lineage>
        <taxon>Eukaryota</taxon>
        <taxon>Viridiplantae</taxon>
        <taxon>Streptophyta</taxon>
        <taxon>Embryophyta</taxon>
        <taxon>Tracheophyta</taxon>
        <taxon>Spermatophyta</taxon>
        <taxon>Magnoliopsida</taxon>
        <taxon>Liliopsida</taxon>
        <taxon>Poales</taxon>
        <taxon>Poaceae</taxon>
        <taxon>BOP clade</taxon>
        <taxon>Pooideae</taxon>
        <taxon>Triticodae</taxon>
        <taxon>Triticeae</taxon>
        <taxon>Triticinae</taxon>
        <taxon>Aegilops</taxon>
    </lineage>
</organism>
<dbReference type="RefSeq" id="XP_020197872.1">
    <property type="nucleotide sequence ID" value="XM_020342283.4"/>
</dbReference>
<dbReference type="EnsemblPlants" id="AET5Gv20275500.1">
    <property type="protein sequence ID" value="AET5Gv20275500.1"/>
    <property type="gene ID" value="AET5Gv20275500"/>
</dbReference>
<reference evidence="3" key="3">
    <citation type="journal article" date="2017" name="Nature">
        <title>Genome sequence of the progenitor of the wheat D genome Aegilops tauschii.</title>
        <authorList>
            <person name="Luo M.C."/>
            <person name="Gu Y.Q."/>
            <person name="Puiu D."/>
            <person name="Wang H."/>
            <person name="Twardziok S.O."/>
            <person name="Deal K.R."/>
            <person name="Huo N."/>
            <person name="Zhu T."/>
            <person name="Wang L."/>
            <person name="Wang Y."/>
            <person name="McGuire P.E."/>
            <person name="Liu S."/>
            <person name="Long H."/>
            <person name="Ramasamy R.K."/>
            <person name="Rodriguez J.C."/>
            <person name="Van S.L."/>
            <person name="Yuan L."/>
            <person name="Wang Z."/>
            <person name="Xia Z."/>
            <person name="Xiao L."/>
            <person name="Anderson O.D."/>
            <person name="Ouyang S."/>
            <person name="Liang Y."/>
            <person name="Zimin A.V."/>
            <person name="Pertea G."/>
            <person name="Qi P."/>
            <person name="Bennetzen J.L."/>
            <person name="Dai X."/>
            <person name="Dawson M.W."/>
            <person name="Muller H.G."/>
            <person name="Kugler K."/>
            <person name="Rivarola-Duarte L."/>
            <person name="Spannagl M."/>
            <person name="Mayer K.F.X."/>
            <person name="Lu F.H."/>
            <person name="Bevan M.W."/>
            <person name="Leroy P."/>
            <person name="Li P."/>
            <person name="You F.M."/>
            <person name="Sun Q."/>
            <person name="Liu Z."/>
            <person name="Lyons E."/>
            <person name="Wicker T."/>
            <person name="Salzberg S.L."/>
            <person name="Devos K.M."/>
            <person name="Dvorak J."/>
        </authorList>
    </citation>
    <scope>NUCLEOTIDE SEQUENCE [LARGE SCALE GENOMIC DNA]</scope>
    <source>
        <strain evidence="3">cv. AL8/78</strain>
    </source>
</reference>
<dbReference type="EnsemblPlants" id="AET5Gv20275500.3">
    <property type="protein sequence ID" value="AET5Gv20275500.3"/>
    <property type="gene ID" value="AET5Gv20275500"/>
</dbReference>
<reference evidence="3" key="4">
    <citation type="submission" date="2019-03" db="UniProtKB">
        <authorList>
            <consortium name="EnsemblPlants"/>
        </authorList>
    </citation>
    <scope>IDENTIFICATION</scope>
</reference>
<evidence type="ECO:0000256" key="1">
    <source>
        <dbReference type="SAM" id="MobiDB-lite"/>
    </source>
</evidence>
<feature type="compositionally biased region" description="Basic residues" evidence="1">
    <location>
        <begin position="63"/>
        <end position="73"/>
    </location>
</feature>
<dbReference type="Pfam" id="PF07839">
    <property type="entry name" value="CaM_binding"/>
    <property type="match status" value="1"/>
</dbReference>
<dbReference type="EnsemblPlants" id="AET5Gv20275500.2">
    <property type="protein sequence ID" value="AET5Gv20275500.2"/>
    <property type="gene ID" value="AET5Gv20275500"/>
</dbReference>
<protein>
    <recommendedName>
        <fullName evidence="2">Calmodulin-binding domain-containing protein</fullName>
    </recommendedName>
</protein>
<dbReference type="Gramene" id="AET5Gv20275500.3">
    <property type="protein sequence ID" value="AET5Gv20275500.3"/>
    <property type="gene ID" value="AET5Gv20275500"/>
</dbReference>
<dbReference type="PANTHER" id="PTHR33349:SF6">
    <property type="entry name" value="EXPRESSED PROTEIN"/>
    <property type="match status" value="1"/>
</dbReference>
<evidence type="ECO:0000313" key="3">
    <source>
        <dbReference type="EnsemblPlants" id="AET5Gv20275500.3"/>
    </source>
</evidence>
<dbReference type="OMA" id="MCLEHEQ"/>
<dbReference type="InterPro" id="IPR012417">
    <property type="entry name" value="CaM-bd_dom_pln"/>
</dbReference>
<feature type="compositionally biased region" description="Basic and acidic residues" evidence="1">
    <location>
        <begin position="74"/>
        <end position="85"/>
    </location>
</feature>
<dbReference type="STRING" id="200361.A0A453K391"/>
<dbReference type="GeneID" id="109783683"/>
<proteinExistence type="predicted"/>
<dbReference type="Gramene" id="AET5Gv20275500.2">
    <property type="protein sequence ID" value="AET5Gv20275500.2"/>
    <property type="gene ID" value="AET5Gv20275500"/>
</dbReference>
<feature type="compositionally biased region" description="Basic and acidic residues" evidence="1">
    <location>
        <begin position="26"/>
        <end position="41"/>
    </location>
</feature>
<sequence>MEAMTAKGGPKPVPNYLRPSTGSCHDACKHGGHHAFEEKQAPRAQPKPRKKQQPSASDEQKRRLVKVRSVSRRRVGDFSKPDKADTPAGGSEIVVEWKDIVAYDAAPVPVPAPAPAPADGPSHQQPDGRKKSDVMKGKTPFAKTTHPEAPVKNPTESLNKRLAKTVRSTLTRKASIKKPQAAANSSPSDKKGAGKPPKAKKSATLPVENKEIVQGGATNDVKQGKSLYPPDQEEHVSNAESSRPIPAHRRAKSMSISSRSVRFPFSRQPSNNSATFKLRSKSSKAPILPSEQDKPTRLRFRKGRAAGEGSSGGIQLRARSLRRRGSGISGSATGFMVPEVTLRHQKTLERKKSRRLSNNLIEETASRLAKSRKSRVKSLVGAFETLFSKIGK</sequence>
<evidence type="ECO:0000259" key="2">
    <source>
        <dbReference type="SMART" id="SM01054"/>
    </source>
</evidence>
<reference evidence="3" key="5">
    <citation type="journal article" date="2021" name="G3 (Bethesda)">
        <title>Aegilops tauschii genome assembly Aet v5.0 features greater sequence contiguity and improved annotation.</title>
        <authorList>
            <person name="Wang L."/>
            <person name="Zhu T."/>
            <person name="Rodriguez J.C."/>
            <person name="Deal K.R."/>
            <person name="Dubcovsky J."/>
            <person name="McGuire P.E."/>
            <person name="Lux T."/>
            <person name="Spannagl M."/>
            <person name="Mayer K.F.X."/>
            <person name="Baldrich P."/>
            <person name="Meyers B.C."/>
            <person name="Huo N."/>
            <person name="Gu Y.Q."/>
            <person name="Zhou H."/>
            <person name="Devos K.M."/>
            <person name="Bennetzen J.L."/>
            <person name="Unver T."/>
            <person name="Budak H."/>
            <person name="Gulick P.J."/>
            <person name="Galiba G."/>
            <person name="Kalapos B."/>
            <person name="Nelson D.R."/>
            <person name="Li P."/>
            <person name="You F.M."/>
            <person name="Luo M.C."/>
            <person name="Dvorak J."/>
        </authorList>
    </citation>
    <scope>NUCLEOTIDE SEQUENCE [LARGE SCALE GENOMIC DNA]</scope>
    <source>
        <strain evidence="3">cv. AL8/78</strain>
    </source>
</reference>
<feature type="compositionally biased region" description="Basic and acidic residues" evidence="1">
    <location>
        <begin position="126"/>
        <end position="136"/>
    </location>
</feature>
<dbReference type="GO" id="GO:0005516">
    <property type="term" value="F:calmodulin binding"/>
    <property type="evidence" value="ECO:0007669"/>
    <property type="project" value="InterPro"/>
</dbReference>
<keyword evidence="4" id="KW-1185">Reference proteome</keyword>
<dbReference type="SMART" id="SM01054">
    <property type="entry name" value="CaM_binding"/>
    <property type="match status" value="1"/>
</dbReference>
<dbReference type="OrthoDB" id="766386at2759"/>
<feature type="region of interest" description="Disordered" evidence="1">
    <location>
        <begin position="107"/>
        <end position="332"/>
    </location>
</feature>
<name>A0A453K391_AEGTS</name>
<feature type="domain" description="Calmodulin-binding" evidence="2">
    <location>
        <begin position="274"/>
        <end position="388"/>
    </location>
</feature>